<dbReference type="Gene3D" id="2.40.50.100">
    <property type="match status" value="1"/>
</dbReference>
<name>A0AAI9F1Q1_9BACT</name>
<evidence type="ECO:0000256" key="3">
    <source>
        <dbReference type="SAM" id="Coils"/>
    </source>
</evidence>
<reference evidence="7 9" key="2">
    <citation type="submission" date="2019-05" db="EMBL/GenBank/DDBJ databases">
        <title>A comparative analysis of the Nautiliaceae.</title>
        <authorList>
            <person name="Grosche A."/>
            <person name="Smedile F."/>
            <person name="Vetriani C."/>
        </authorList>
    </citation>
    <scope>NUCLEOTIDE SEQUENCE [LARGE SCALE GENOMIC DNA]</scope>
    <source>
        <strain evidence="7 9">TB-2</strain>
    </source>
</reference>
<dbReference type="PRINTS" id="PR01490">
    <property type="entry name" value="RTXTOXIND"/>
</dbReference>
<dbReference type="PANTHER" id="PTHR32347">
    <property type="entry name" value="EFFLUX SYSTEM COMPONENT YKNX-RELATED"/>
    <property type="match status" value="1"/>
</dbReference>
<dbReference type="AlphaFoldDB" id="A0AAI9F1Q1"/>
<feature type="coiled-coil region" evidence="3">
    <location>
        <begin position="199"/>
        <end position="240"/>
    </location>
</feature>
<keyword evidence="4" id="KW-0812">Transmembrane</keyword>
<dbReference type="GO" id="GO:0030313">
    <property type="term" value="C:cell envelope"/>
    <property type="evidence" value="ECO:0007669"/>
    <property type="project" value="UniProtKB-SubCell"/>
</dbReference>
<comment type="subcellular location">
    <subcellularLocation>
        <location evidence="1">Cell envelope</location>
    </subcellularLocation>
</comment>
<evidence type="ECO:0000313" key="8">
    <source>
        <dbReference type="Proteomes" id="UP000003288"/>
    </source>
</evidence>
<evidence type="ECO:0000256" key="1">
    <source>
        <dbReference type="ARBA" id="ARBA00004196"/>
    </source>
</evidence>
<evidence type="ECO:0000313" key="6">
    <source>
        <dbReference type="EMBL" id="EDM22984.1"/>
    </source>
</evidence>
<dbReference type="EMBL" id="CP040463">
    <property type="protein sequence ID" value="QCT93971.1"/>
    <property type="molecule type" value="Genomic_DNA"/>
</dbReference>
<dbReference type="InterPro" id="IPR058625">
    <property type="entry name" value="MdtA-like_BSH"/>
</dbReference>
<dbReference type="PANTHER" id="PTHR32347:SF23">
    <property type="entry name" value="BLL5650 PROTEIN"/>
    <property type="match status" value="1"/>
</dbReference>
<evidence type="ECO:0000313" key="7">
    <source>
        <dbReference type="EMBL" id="QCT93971.1"/>
    </source>
</evidence>
<dbReference type="Proteomes" id="UP000306825">
    <property type="component" value="Chromosome"/>
</dbReference>
<gene>
    <name evidence="6" type="ORF">CMTB2_04277</name>
    <name evidence="7" type="ORF">FE773_01875</name>
</gene>
<feature type="domain" description="Multidrug resistance protein MdtA-like barrel-sandwich hybrid" evidence="5">
    <location>
        <begin position="52"/>
        <end position="268"/>
    </location>
</feature>
<dbReference type="InterPro" id="IPR050465">
    <property type="entry name" value="UPF0194_transport"/>
</dbReference>
<dbReference type="Gene3D" id="2.40.30.170">
    <property type="match status" value="1"/>
</dbReference>
<feature type="transmembrane region" description="Helical" evidence="4">
    <location>
        <begin position="7"/>
        <end position="25"/>
    </location>
</feature>
<sequence length="375" mass="42817">MKKKIAIVVFIILIVISIIGLYKYYVFNKNYASSNAVFVKSDSLTFLSFKLPGKIEKIYVNEGDNVKKGELLAKLDTKNLEIQKKELEFNINALAKNIEALSLQKEKLKKDINTNLKINAIELAKLQDTIKAKAFGIDAKIYKRNKLKNDYLRFERLFKENKISREKYETIKTAFLALKDEINADKSMLDSLIKNKKLLMQKRELILNSKKEIERLKKTIESSQQKLQALNEKLALINQNIKDSYLYAPFSGKIAKKFANNNEVIGAGMKVLSLVNLNNLYVLDLLEETKMKGIGKGCDVKIHIDALNKDFDGYIEKILPASAATFALVPRDISSGEFTKLAQRFYVRIRFKKIPKNVLVGMSGEVVIKKCKMEN</sequence>
<evidence type="ECO:0000259" key="5">
    <source>
        <dbReference type="Pfam" id="PF25917"/>
    </source>
</evidence>
<keyword evidence="9" id="KW-1185">Reference proteome</keyword>
<evidence type="ECO:0000313" key="9">
    <source>
        <dbReference type="Proteomes" id="UP000306825"/>
    </source>
</evidence>
<evidence type="ECO:0000256" key="2">
    <source>
        <dbReference type="ARBA" id="ARBA00023054"/>
    </source>
</evidence>
<dbReference type="RefSeq" id="WP_007475559.1">
    <property type="nucleotide sequence ID" value="NZ_ABCJ01000013.1"/>
</dbReference>
<protein>
    <submittedName>
        <fullName evidence="7">Biotin/lipoyl-binding protein</fullName>
    </submittedName>
</protein>
<keyword evidence="4" id="KW-1133">Transmembrane helix</keyword>
<accession>A0AAI9F1Q1</accession>
<feature type="coiled-coil region" evidence="3">
    <location>
        <begin position="77"/>
        <end position="111"/>
    </location>
</feature>
<dbReference type="Pfam" id="PF25917">
    <property type="entry name" value="BSH_RND"/>
    <property type="match status" value="1"/>
</dbReference>
<dbReference type="GO" id="GO:0055085">
    <property type="term" value="P:transmembrane transport"/>
    <property type="evidence" value="ECO:0007669"/>
    <property type="project" value="InterPro"/>
</dbReference>
<proteinExistence type="predicted"/>
<dbReference type="EMBL" id="ABCJ01000013">
    <property type="protein sequence ID" value="EDM22984.1"/>
    <property type="molecule type" value="Genomic_DNA"/>
</dbReference>
<organism evidence="6 8">
    <name type="scientific">Caminibacter mediatlanticus TB-2</name>
    <dbReference type="NCBI Taxonomy" id="391592"/>
    <lineage>
        <taxon>Bacteria</taxon>
        <taxon>Pseudomonadati</taxon>
        <taxon>Campylobacterota</taxon>
        <taxon>Epsilonproteobacteria</taxon>
        <taxon>Nautiliales</taxon>
        <taxon>Nautiliaceae</taxon>
        <taxon>Caminibacter</taxon>
    </lineage>
</organism>
<keyword evidence="2 3" id="KW-0175">Coiled coil</keyword>
<evidence type="ECO:0000256" key="4">
    <source>
        <dbReference type="SAM" id="Phobius"/>
    </source>
</evidence>
<dbReference type="Proteomes" id="UP000003288">
    <property type="component" value="Unassembled WGS sequence"/>
</dbReference>
<reference evidence="6 8" key="1">
    <citation type="journal article" date="2011" name="Stand. Genomic Sci.">
        <title>Draft genome sequence of Caminibacter mediatlanticus strain TB-2, an epsilonproteobacterium isolated from a deep-sea hydrothermal vent.</title>
        <authorList>
            <person name="Giovannelli D."/>
            <person name="Ferriera S."/>
            <person name="Johnson J."/>
            <person name="Kravitz S."/>
            <person name="Perez-Rodriguez I."/>
            <person name="Ricci J."/>
            <person name="O'Brien C."/>
            <person name="Voordeckers J.W."/>
            <person name="Bini E."/>
            <person name="Vetriani C."/>
        </authorList>
    </citation>
    <scope>NUCLEOTIDE SEQUENCE [LARGE SCALE GENOMIC DNA]</scope>
    <source>
        <strain evidence="6 8">TB-2</strain>
    </source>
</reference>
<keyword evidence="4" id="KW-0472">Membrane</keyword>